<dbReference type="InterPro" id="IPR001128">
    <property type="entry name" value="Cyt_P450"/>
</dbReference>
<gene>
    <name evidence="8" type="ORF">DHEL01_v207263</name>
</gene>
<dbReference type="PROSITE" id="PS00086">
    <property type="entry name" value="CYTOCHROME_P450"/>
    <property type="match status" value="1"/>
</dbReference>
<reference evidence="8" key="1">
    <citation type="submission" date="2017-09" db="EMBL/GenBank/DDBJ databases">
        <title>Polyketide synthases of a Diaporthe helianthi virulent isolate.</title>
        <authorList>
            <person name="Baroncelli R."/>
        </authorList>
    </citation>
    <scope>NUCLEOTIDE SEQUENCE [LARGE SCALE GENOMIC DNA]</scope>
    <source>
        <strain evidence="8">7/96</strain>
    </source>
</reference>
<dbReference type="PRINTS" id="PR00385">
    <property type="entry name" value="P450"/>
</dbReference>
<comment type="caution">
    <text evidence="8">The sequence shown here is derived from an EMBL/GenBank/DDBJ whole genome shotgun (WGS) entry which is preliminary data.</text>
</comment>
<dbReference type="GO" id="GO:0016705">
    <property type="term" value="F:oxidoreductase activity, acting on paired donors, with incorporation or reduction of molecular oxygen"/>
    <property type="evidence" value="ECO:0007669"/>
    <property type="project" value="InterPro"/>
</dbReference>
<dbReference type="PANTHER" id="PTHR24305">
    <property type="entry name" value="CYTOCHROME P450"/>
    <property type="match status" value="1"/>
</dbReference>
<keyword evidence="4 6" id="KW-0479">Metal-binding</keyword>
<evidence type="ECO:0000256" key="7">
    <source>
        <dbReference type="RuleBase" id="RU000461"/>
    </source>
</evidence>
<dbReference type="InterPro" id="IPR002401">
    <property type="entry name" value="Cyt_P450_E_grp-I"/>
</dbReference>
<comment type="cofactor">
    <cofactor evidence="1 6">
        <name>heme</name>
        <dbReference type="ChEBI" id="CHEBI:30413"/>
    </cofactor>
</comment>
<dbReference type="AlphaFoldDB" id="A0A2P5HVS2"/>
<dbReference type="PANTHER" id="PTHR24305:SF210">
    <property type="entry name" value="CYTOCHROME P450 MONOOXYGENASE ASQL-RELATED"/>
    <property type="match status" value="1"/>
</dbReference>
<dbReference type="GO" id="GO:0005506">
    <property type="term" value="F:iron ion binding"/>
    <property type="evidence" value="ECO:0007669"/>
    <property type="project" value="InterPro"/>
</dbReference>
<keyword evidence="7" id="KW-0560">Oxidoreductase</keyword>
<feature type="binding site" description="axial binding residue" evidence="6">
    <location>
        <position position="371"/>
    </location>
    <ligand>
        <name>heme</name>
        <dbReference type="ChEBI" id="CHEBI:30413"/>
    </ligand>
    <ligandPart>
        <name>Fe</name>
        <dbReference type="ChEBI" id="CHEBI:18248"/>
    </ligandPart>
</feature>
<dbReference type="OrthoDB" id="1470350at2759"/>
<organism evidence="8 9">
    <name type="scientific">Diaporthe helianthi</name>
    <dbReference type="NCBI Taxonomy" id="158607"/>
    <lineage>
        <taxon>Eukaryota</taxon>
        <taxon>Fungi</taxon>
        <taxon>Dikarya</taxon>
        <taxon>Ascomycota</taxon>
        <taxon>Pezizomycotina</taxon>
        <taxon>Sordariomycetes</taxon>
        <taxon>Sordariomycetidae</taxon>
        <taxon>Diaporthales</taxon>
        <taxon>Diaporthaceae</taxon>
        <taxon>Diaporthe</taxon>
    </lineage>
</organism>
<dbReference type="GO" id="GO:0020037">
    <property type="term" value="F:heme binding"/>
    <property type="evidence" value="ECO:0007669"/>
    <property type="project" value="InterPro"/>
</dbReference>
<evidence type="ECO:0000313" key="8">
    <source>
        <dbReference type="EMBL" id="POS74338.1"/>
    </source>
</evidence>
<comment type="similarity">
    <text evidence="2 7">Belongs to the cytochrome P450 family.</text>
</comment>
<evidence type="ECO:0000256" key="6">
    <source>
        <dbReference type="PIRSR" id="PIRSR602401-1"/>
    </source>
</evidence>
<keyword evidence="5 6" id="KW-0408">Iron</keyword>
<dbReference type="PRINTS" id="PR00463">
    <property type="entry name" value="EP450I"/>
</dbReference>
<evidence type="ECO:0000256" key="3">
    <source>
        <dbReference type="ARBA" id="ARBA00022617"/>
    </source>
</evidence>
<evidence type="ECO:0000256" key="5">
    <source>
        <dbReference type="ARBA" id="ARBA00023004"/>
    </source>
</evidence>
<dbReference type="GO" id="GO:0004497">
    <property type="term" value="F:monooxygenase activity"/>
    <property type="evidence" value="ECO:0007669"/>
    <property type="project" value="UniProtKB-KW"/>
</dbReference>
<keyword evidence="9" id="KW-1185">Reference proteome</keyword>
<dbReference type="SUPFAM" id="SSF48264">
    <property type="entry name" value="Cytochrome P450"/>
    <property type="match status" value="1"/>
</dbReference>
<protein>
    <submittedName>
        <fullName evidence="8">Benzoate 4-monooxygenase cytochrome P450</fullName>
    </submittedName>
</protein>
<evidence type="ECO:0000256" key="1">
    <source>
        <dbReference type="ARBA" id="ARBA00001971"/>
    </source>
</evidence>
<dbReference type="InterPro" id="IPR036396">
    <property type="entry name" value="Cyt_P450_sf"/>
</dbReference>
<dbReference type="InterPro" id="IPR017972">
    <property type="entry name" value="Cyt_P450_CS"/>
</dbReference>
<dbReference type="Pfam" id="PF00067">
    <property type="entry name" value="p450"/>
    <property type="match status" value="1"/>
</dbReference>
<dbReference type="InterPro" id="IPR050121">
    <property type="entry name" value="Cytochrome_P450_monoxygenase"/>
</dbReference>
<proteinExistence type="inferred from homology"/>
<keyword evidence="3 6" id="KW-0349">Heme</keyword>
<dbReference type="CDD" id="cd11058">
    <property type="entry name" value="CYP60B-like"/>
    <property type="match status" value="1"/>
</dbReference>
<sequence>MAVWSESHQMMSFVNGASWADIYGTKPKNDRDKRLTKEPFFYLGAMAPNGEKNLGASSDNDHARIRGVLSHAFSDKALHAQENVLRHHVTHMVHRIQKLGGATTDAVRWMQHCTYDIITDLSLGTSAGALDWDTWNPSAHLVFESVKEGIAAIEVLRFLPFRSQLVRLLMQAFGASRRRAFDTAVDKAGMRMATGNYERADFMSYILRANETSKELTAAEMTANVALLLDVGSETTASLLSGCLFYVARDPAILDRLTREIRDEFETAEQITLKSMAALPYLHAVLQEALRLYPPVAGATPRMTPPSGAIIDGHFVPGNMTVAINQYAAYRIDANFTDPLHFNPGRWLDEGDSSRDKREIFQPFSLGPRDCLGRNLAWAEMRLIMGNLLWAFDLELTAESEKWNNQKTWFIWDKPDLLIRFRPRGFLG</sequence>
<dbReference type="STRING" id="158607.A0A2P5HVS2"/>
<keyword evidence="7" id="KW-0503">Monooxygenase</keyword>
<evidence type="ECO:0000256" key="4">
    <source>
        <dbReference type="ARBA" id="ARBA00022723"/>
    </source>
</evidence>
<evidence type="ECO:0000256" key="2">
    <source>
        <dbReference type="ARBA" id="ARBA00010617"/>
    </source>
</evidence>
<name>A0A2P5HVS2_DIAHE</name>
<dbReference type="EMBL" id="MAVT02000646">
    <property type="protein sequence ID" value="POS74338.1"/>
    <property type="molecule type" value="Genomic_DNA"/>
</dbReference>
<dbReference type="Gene3D" id="1.10.630.10">
    <property type="entry name" value="Cytochrome P450"/>
    <property type="match status" value="1"/>
</dbReference>
<dbReference type="Proteomes" id="UP000094444">
    <property type="component" value="Unassembled WGS sequence"/>
</dbReference>
<accession>A0A2P5HVS2</accession>
<dbReference type="FunCoup" id="A0A2P5HVS2">
    <property type="interactions" value="1458"/>
</dbReference>
<dbReference type="InParanoid" id="A0A2P5HVS2"/>
<evidence type="ECO:0000313" key="9">
    <source>
        <dbReference type="Proteomes" id="UP000094444"/>
    </source>
</evidence>